<evidence type="ECO:0000256" key="9">
    <source>
        <dbReference type="SAM" id="Phobius"/>
    </source>
</evidence>
<keyword evidence="5 11" id="KW-0418">Kinase</keyword>
<proteinExistence type="predicted"/>
<feature type="transmembrane region" description="Helical" evidence="9">
    <location>
        <begin position="415"/>
        <end position="433"/>
    </location>
</feature>
<keyword evidence="4" id="KW-0547">Nucleotide-binding</keyword>
<evidence type="ECO:0000256" key="7">
    <source>
        <dbReference type="ARBA" id="ARBA00047899"/>
    </source>
</evidence>
<keyword evidence="12" id="KW-1185">Reference proteome</keyword>
<dbReference type="EMBL" id="CP060822">
    <property type="protein sequence ID" value="QNP29688.1"/>
    <property type="molecule type" value="Genomic_DNA"/>
</dbReference>
<keyword evidence="9" id="KW-1133">Transmembrane helix</keyword>
<feature type="transmembrane region" description="Helical" evidence="9">
    <location>
        <begin position="440"/>
        <end position="459"/>
    </location>
</feature>
<reference evidence="11 12" key="1">
    <citation type="submission" date="2020-08" db="EMBL/GenBank/DDBJ databases">
        <title>Complete genome sequence of Raphidiopsis curvispora isolated from drinking water reservoir in South Korea.</title>
        <authorList>
            <person name="Jeong J."/>
        </authorList>
    </citation>
    <scope>NUCLEOTIDE SEQUENCE [LARGE SCALE GENOMIC DNA]</scope>
    <source>
        <strain evidence="11 12">GIHE-G1</strain>
    </source>
</reference>
<dbReference type="PROSITE" id="PS50011">
    <property type="entry name" value="PROTEIN_KINASE_DOM"/>
    <property type="match status" value="1"/>
</dbReference>
<dbReference type="GO" id="GO:0005524">
    <property type="term" value="F:ATP binding"/>
    <property type="evidence" value="ECO:0007669"/>
    <property type="project" value="UniProtKB-KW"/>
</dbReference>
<dbReference type="Gene3D" id="1.10.510.10">
    <property type="entry name" value="Transferase(Phosphotransferase) domain 1"/>
    <property type="match status" value="1"/>
</dbReference>
<feature type="domain" description="Protein kinase" evidence="10">
    <location>
        <begin position="44"/>
        <end position="306"/>
    </location>
</feature>
<evidence type="ECO:0000256" key="8">
    <source>
        <dbReference type="ARBA" id="ARBA00048679"/>
    </source>
</evidence>
<accession>A0A7H0F0X2</accession>
<dbReference type="Proteomes" id="UP000516013">
    <property type="component" value="Chromosome"/>
</dbReference>
<dbReference type="PROSITE" id="PS00108">
    <property type="entry name" value="PROTEIN_KINASE_ST"/>
    <property type="match status" value="1"/>
</dbReference>
<dbReference type="KEGG" id="ccur:IAR63_00650"/>
<dbReference type="InterPro" id="IPR011009">
    <property type="entry name" value="Kinase-like_dom_sf"/>
</dbReference>
<keyword evidence="9" id="KW-0812">Transmembrane</keyword>
<evidence type="ECO:0000256" key="5">
    <source>
        <dbReference type="ARBA" id="ARBA00022777"/>
    </source>
</evidence>
<evidence type="ECO:0000259" key="10">
    <source>
        <dbReference type="PROSITE" id="PS50011"/>
    </source>
</evidence>
<dbReference type="Pfam" id="PF00069">
    <property type="entry name" value="Pkinase"/>
    <property type="match status" value="1"/>
</dbReference>
<evidence type="ECO:0000256" key="4">
    <source>
        <dbReference type="ARBA" id="ARBA00022741"/>
    </source>
</evidence>
<evidence type="ECO:0000256" key="3">
    <source>
        <dbReference type="ARBA" id="ARBA00022679"/>
    </source>
</evidence>
<feature type="transmembrane region" description="Helical" evidence="9">
    <location>
        <begin position="532"/>
        <end position="557"/>
    </location>
</feature>
<name>A0A7H0F0X2_9CYAN</name>
<feature type="transmembrane region" description="Helical" evidence="9">
    <location>
        <begin position="351"/>
        <end position="380"/>
    </location>
</feature>
<dbReference type="EC" id="2.7.11.1" evidence="1"/>
<sequence>MVLSPTNQSAVHCINPHCQHPYPQPWGNRFCSSCGSILYLLDRYYPIQPLGLGGFAQIYTVWDVKTQTQKVLKVLLESSPKALELFIQEAEVLSQFHNPGVPKVDGYFQVHLPYPKPYQLACLVMEKIEGYTLEQLLQNYPHGCPEDLVLNWFTQALKILWELHTHKIIHRDIKPSNLMLRIPSSNSHLKIGSLVLIDFGGAKQVIKDTLKYPSSTRLFSLGYSPPEQIAGGSVGPRADLYALGRTIIELLTGKHPQELEDPMTGKLQWRQFRRVNSQLADLLDEMIEMEVAYRPKDAASIQKRLLAITPVKSPRAIFWQWHNYLFQIIIQFTQKVTNTTILTIVTIGKCLFAVLAMIWTVILTVMGAGVGTILGFFLAYYTKVGDIVDIFISIQVSELIRQVMFFQLINSREVIVYALAGLGTSWGITLASSFGQMRKFLPSGILALIGYSLSWMSWQLVEPEYAKPIISLLISVSLLACGLQITSHTLYYILYYLLFNSLVVAVTLSFLISLKTPIYFIHSYNQPGYLELFQYIASFTLIGLINSFCLGLSLYVISPCFRRFGLK</sequence>
<dbReference type="InterPro" id="IPR000719">
    <property type="entry name" value="Prot_kinase_dom"/>
</dbReference>
<keyword evidence="3" id="KW-0808">Transferase</keyword>
<dbReference type="NCBIfam" id="NF045510">
    <property type="entry name" value="4Cys_prefix_kin"/>
    <property type="match status" value="1"/>
</dbReference>
<dbReference type="PANTHER" id="PTHR24363:SF0">
    <property type="entry name" value="SERINE_THREONINE KINASE LIKE DOMAIN CONTAINING 1"/>
    <property type="match status" value="1"/>
</dbReference>
<dbReference type="SMART" id="SM00220">
    <property type="entry name" value="S_TKc"/>
    <property type="match status" value="1"/>
</dbReference>
<feature type="transmembrane region" description="Helical" evidence="9">
    <location>
        <begin position="490"/>
        <end position="512"/>
    </location>
</feature>
<gene>
    <name evidence="11" type="ORF">IAR63_00650</name>
</gene>
<dbReference type="InterPro" id="IPR008271">
    <property type="entry name" value="Ser/Thr_kinase_AS"/>
</dbReference>
<evidence type="ECO:0000256" key="6">
    <source>
        <dbReference type="ARBA" id="ARBA00022840"/>
    </source>
</evidence>
<organism evidence="11 12">
    <name type="scientific">Cylindrospermopsis curvispora GIHE-G1</name>
    <dbReference type="NCBI Taxonomy" id="2666332"/>
    <lineage>
        <taxon>Bacteria</taxon>
        <taxon>Bacillati</taxon>
        <taxon>Cyanobacteriota</taxon>
        <taxon>Cyanophyceae</taxon>
        <taxon>Nostocales</taxon>
        <taxon>Aphanizomenonaceae</taxon>
        <taxon>Cylindrospermopsis</taxon>
    </lineage>
</organism>
<protein>
    <recommendedName>
        <fullName evidence="1">non-specific serine/threonine protein kinase</fullName>
        <ecNumber evidence="1">2.7.11.1</ecNumber>
    </recommendedName>
</protein>
<evidence type="ECO:0000313" key="12">
    <source>
        <dbReference type="Proteomes" id="UP000516013"/>
    </source>
</evidence>
<comment type="catalytic activity">
    <reaction evidence="8">
        <text>L-seryl-[protein] + ATP = O-phospho-L-seryl-[protein] + ADP + H(+)</text>
        <dbReference type="Rhea" id="RHEA:17989"/>
        <dbReference type="Rhea" id="RHEA-COMP:9863"/>
        <dbReference type="Rhea" id="RHEA-COMP:11604"/>
        <dbReference type="ChEBI" id="CHEBI:15378"/>
        <dbReference type="ChEBI" id="CHEBI:29999"/>
        <dbReference type="ChEBI" id="CHEBI:30616"/>
        <dbReference type="ChEBI" id="CHEBI:83421"/>
        <dbReference type="ChEBI" id="CHEBI:456216"/>
        <dbReference type="EC" id="2.7.11.1"/>
    </reaction>
</comment>
<dbReference type="AlphaFoldDB" id="A0A7H0F0X2"/>
<comment type="catalytic activity">
    <reaction evidence="7">
        <text>L-threonyl-[protein] + ATP = O-phospho-L-threonyl-[protein] + ADP + H(+)</text>
        <dbReference type="Rhea" id="RHEA:46608"/>
        <dbReference type="Rhea" id="RHEA-COMP:11060"/>
        <dbReference type="Rhea" id="RHEA-COMP:11605"/>
        <dbReference type="ChEBI" id="CHEBI:15378"/>
        <dbReference type="ChEBI" id="CHEBI:30013"/>
        <dbReference type="ChEBI" id="CHEBI:30616"/>
        <dbReference type="ChEBI" id="CHEBI:61977"/>
        <dbReference type="ChEBI" id="CHEBI:456216"/>
        <dbReference type="EC" id="2.7.11.1"/>
    </reaction>
</comment>
<keyword evidence="2 11" id="KW-0723">Serine/threonine-protein kinase</keyword>
<dbReference type="RefSeq" id="WP_187706228.1">
    <property type="nucleotide sequence ID" value="NZ_CP060822.1"/>
</dbReference>
<evidence type="ECO:0000256" key="2">
    <source>
        <dbReference type="ARBA" id="ARBA00022527"/>
    </source>
</evidence>
<evidence type="ECO:0000256" key="1">
    <source>
        <dbReference type="ARBA" id="ARBA00012513"/>
    </source>
</evidence>
<feature type="transmembrane region" description="Helical" evidence="9">
    <location>
        <begin position="465"/>
        <end position="483"/>
    </location>
</feature>
<dbReference type="CDD" id="cd14014">
    <property type="entry name" value="STKc_PknB_like"/>
    <property type="match status" value="1"/>
</dbReference>
<dbReference type="GO" id="GO:0004674">
    <property type="term" value="F:protein serine/threonine kinase activity"/>
    <property type="evidence" value="ECO:0007669"/>
    <property type="project" value="UniProtKB-KW"/>
</dbReference>
<keyword evidence="6" id="KW-0067">ATP-binding</keyword>
<evidence type="ECO:0000313" key="11">
    <source>
        <dbReference type="EMBL" id="QNP29688.1"/>
    </source>
</evidence>
<dbReference type="PANTHER" id="PTHR24363">
    <property type="entry name" value="SERINE/THREONINE PROTEIN KINASE"/>
    <property type="match status" value="1"/>
</dbReference>
<dbReference type="SUPFAM" id="SSF56112">
    <property type="entry name" value="Protein kinase-like (PK-like)"/>
    <property type="match status" value="1"/>
</dbReference>
<keyword evidence="9" id="KW-0472">Membrane</keyword>